<dbReference type="KEGG" id="abae:CL176_08310"/>
<dbReference type="Gene3D" id="1.10.1760.20">
    <property type="match status" value="1"/>
</dbReference>
<feature type="transmembrane region" description="Helical" evidence="1">
    <location>
        <begin position="12"/>
        <end position="31"/>
    </location>
</feature>
<feature type="transmembrane region" description="Helical" evidence="1">
    <location>
        <begin position="141"/>
        <end position="164"/>
    </location>
</feature>
<keyword evidence="3" id="KW-1185">Reference proteome</keyword>
<organism evidence="2 3">
    <name type="scientific">Suicoccus acidiformans</name>
    <dbReference type="NCBI Taxonomy" id="2036206"/>
    <lineage>
        <taxon>Bacteria</taxon>
        <taxon>Bacillati</taxon>
        <taxon>Bacillota</taxon>
        <taxon>Bacilli</taxon>
        <taxon>Lactobacillales</taxon>
        <taxon>Aerococcaceae</taxon>
        <taxon>Suicoccus</taxon>
    </lineage>
</organism>
<feature type="transmembrane region" description="Helical" evidence="1">
    <location>
        <begin position="43"/>
        <end position="61"/>
    </location>
</feature>
<dbReference type="Proteomes" id="UP000263232">
    <property type="component" value="Chromosome"/>
</dbReference>
<sequence length="197" mass="21461">MGSNYQRNRTLVYIGLLAAQGIIISLIENLIPSPLAFAPGAKLGFANLITIIALFTLPVKYSFTVLMIRIIITALLGGTFSTFLYSLLGGILSYLAMLLVMQLGPKRVSIIGISVIGGVFHNMGQLLMASLMAKSFSVMNYLPVMSISGIIAGFAVGVLGNYLLHNIATLRMYHESYSLSRKQNNWLNHDDDKKTDA</sequence>
<evidence type="ECO:0000256" key="1">
    <source>
        <dbReference type="SAM" id="Phobius"/>
    </source>
</evidence>
<proteinExistence type="predicted"/>
<name>A0A347WLP4_9LACT</name>
<dbReference type="EMBL" id="CP023434">
    <property type="protein sequence ID" value="AXY26001.1"/>
    <property type="molecule type" value="Genomic_DNA"/>
</dbReference>
<dbReference type="AlphaFoldDB" id="A0A347WLP4"/>
<keyword evidence="1" id="KW-0472">Membrane</keyword>
<reference evidence="2 3" key="1">
    <citation type="submission" date="2017-09" db="EMBL/GenBank/DDBJ databases">
        <title>Complete genome sequence of Oxytococcus suis strain ZY16052.</title>
        <authorList>
            <person name="Li F."/>
        </authorList>
    </citation>
    <scope>NUCLEOTIDE SEQUENCE [LARGE SCALE GENOMIC DNA]</scope>
    <source>
        <strain evidence="2 3">ZY16052</strain>
    </source>
</reference>
<dbReference type="PIRSF" id="PIRSF027391">
    <property type="entry name" value="Hpre_diP_synt_I"/>
    <property type="match status" value="1"/>
</dbReference>
<feature type="transmembrane region" description="Helical" evidence="1">
    <location>
        <begin position="67"/>
        <end position="96"/>
    </location>
</feature>
<dbReference type="InterPro" id="IPR014535">
    <property type="entry name" value="Hpre_diP_synt_I"/>
</dbReference>
<keyword evidence="1" id="KW-1133">Transmembrane helix</keyword>
<dbReference type="OrthoDB" id="9799095at2"/>
<evidence type="ECO:0000313" key="3">
    <source>
        <dbReference type="Proteomes" id="UP000263232"/>
    </source>
</evidence>
<gene>
    <name evidence="2" type="ORF">CL176_08310</name>
</gene>
<protein>
    <submittedName>
        <fullName evidence="2">Heptaprenyl diphosphate synthase</fullName>
    </submittedName>
</protein>
<feature type="transmembrane region" description="Helical" evidence="1">
    <location>
        <begin position="108"/>
        <end position="129"/>
    </location>
</feature>
<evidence type="ECO:0000313" key="2">
    <source>
        <dbReference type="EMBL" id="AXY26001.1"/>
    </source>
</evidence>
<dbReference type="Pfam" id="PF07456">
    <property type="entry name" value="Hpre_diP_synt_I"/>
    <property type="match status" value="1"/>
</dbReference>
<dbReference type="RefSeq" id="WP_118990901.1">
    <property type="nucleotide sequence ID" value="NZ_CP023434.1"/>
</dbReference>
<dbReference type="InterPro" id="IPR010898">
    <property type="entry name" value="Hpre_diP_synth_I"/>
</dbReference>
<keyword evidence="1" id="KW-0812">Transmembrane</keyword>
<accession>A0A347WLP4</accession>